<organism evidence="2 3">
    <name type="scientific">Thiocapsa imhoffii</name>
    <dbReference type="NCBI Taxonomy" id="382777"/>
    <lineage>
        <taxon>Bacteria</taxon>
        <taxon>Pseudomonadati</taxon>
        <taxon>Pseudomonadota</taxon>
        <taxon>Gammaproteobacteria</taxon>
        <taxon>Chromatiales</taxon>
        <taxon>Chromatiaceae</taxon>
        <taxon>Thiocapsa</taxon>
    </lineage>
</organism>
<evidence type="ECO:0000313" key="3">
    <source>
        <dbReference type="Proteomes" id="UP001138802"/>
    </source>
</evidence>
<comment type="caution">
    <text evidence="2">The sequence shown here is derived from an EMBL/GenBank/DDBJ whole genome shotgun (WGS) entry which is preliminary data.</text>
</comment>
<proteinExistence type="predicted"/>
<gene>
    <name evidence="2" type="ORF">CKO25_12775</name>
</gene>
<accession>A0A9X1B9Y1</accession>
<reference evidence="2 3" key="1">
    <citation type="journal article" date="2020" name="Microorganisms">
        <title>Osmotic Adaptation and Compatible Solute Biosynthesis of Phototrophic Bacteria as Revealed from Genome Analyses.</title>
        <authorList>
            <person name="Imhoff J.F."/>
            <person name="Rahn T."/>
            <person name="Kunzel S."/>
            <person name="Keller A."/>
            <person name="Neulinger S.C."/>
        </authorList>
    </citation>
    <scope>NUCLEOTIDE SEQUENCE [LARGE SCALE GENOMIC DNA]</scope>
    <source>
        <strain evidence="2 3">DSM 21303</strain>
    </source>
</reference>
<dbReference type="AlphaFoldDB" id="A0A9X1B9Y1"/>
<keyword evidence="1" id="KW-0812">Transmembrane</keyword>
<dbReference type="EMBL" id="NRSD01000013">
    <property type="protein sequence ID" value="MBK1645501.1"/>
    <property type="molecule type" value="Genomic_DNA"/>
</dbReference>
<keyword evidence="3" id="KW-1185">Reference proteome</keyword>
<feature type="transmembrane region" description="Helical" evidence="1">
    <location>
        <begin position="38"/>
        <end position="59"/>
    </location>
</feature>
<dbReference type="Proteomes" id="UP001138802">
    <property type="component" value="Unassembled WGS sequence"/>
</dbReference>
<dbReference type="Gene3D" id="1.20.1480.30">
    <property type="entry name" value="Designed four-helix bundle protein"/>
    <property type="match status" value="1"/>
</dbReference>
<name>A0A9X1B9Y1_9GAMM</name>
<sequence length="179" mass="19984">MATEDRTDEAIDRLQRVLQGLGEQQIALDRRLTMLSKLALFDLVAVVLSISLLVIVLSLQAPDLRKAVATMNVHIATMSDDLYSIRGSMTRLTDDVGSLSEIIAQVDSIHGDVAQMREHVGTMTLRVTDMNSSLTQVSDQVGDMSLSFGVLDNILMRMMLDVNHMSKPMRFFNQMNPFR</sequence>
<keyword evidence="1" id="KW-1133">Transmembrane helix</keyword>
<keyword evidence="1" id="KW-0472">Membrane</keyword>
<evidence type="ECO:0000313" key="2">
    <source>
        <dbReference type="EMBL" id="MBK1645501.1"/>
    </source>
</evidence>
<evidence type="ECO:0000256" key="1">
    <source>
        <dbReference type="SAM" id="Phobius"/>
    </source>
</evidence>
<dbReference type="RefSeq" id="WP_200388316.1">
    <property type="nucleotide sequence ID" value="NZ_NRSD01000013.1"/>
</dbReference>
<protein>
    <submittedName>
        <fullName evidence="2">Uncharacterized protein</fullName>
    </submittedName>
</protein>